<evidence type="ECO:0000256" key="4">
    <source>
        <dbReference type="ARBA" id="ARBA00022475"/>
    </source>
</evidence>
<dbReference type="PANTHER" id="PTHR30472:SF37">
    <property type="entry name" value="FE(3+) DICITRATE TRANSPORT SYSTEM PERMEASE PROTEIN FECD-RELATED"/>
    <property type="match status" value="1"/>
</dbReference>
<evidence type="ECO:0000256" key="7">
    <source>
        <dbReference type="ARBA" id="ARBA00023136"/>
    </source>
</evidence>
<dbReference type="Proteomes" id="UP001597171">
    <property type="component" value="Unassembled WGS sequence"/>
</dbReference>
<comment type="subcellular location">
    <subcellularLocation>
        <location evidence="1">Cell membrane</location>
        <topology evidence="1">Multi-pass membrane protein</topology>
    </subcellularLocation>
</comment>
<keyword evidence="7 8" id="KW-0472">Membrane</keyword>
<evidence type="ECO:0000256" key="5">
    <source>
        <dbReference type="ARBA" id="ARBA00022692"/>
    </source>
</evidence>
<keyword evidence="4" id="KW-1003">Cell membrane</keyword>
<comment type="caution">
    <text evidence="9">The sequence shown here is derived from an EMBL/GenBank/DDBJ whole genome shotgun (WGS) entry which is preliminary data.</text>
</comment>
<evidence type="ECO:0000256" key="1">
    <source>
        <dbReference type="ARBA" id="ARBA00004651"/>
    </source>
</evidence>
<protein>
    <submittedName>
        <fullName evidence="9">Iron chelate uptake ABC transporter family permease subunit</fullName>
    </submittedName>
</protein>
<dbReference type="RefSeq" id="WP_378777825.1">
    <property type="nucleotide sequence ID" value="NZ_JBHTMX010000426.1"/>
</dbReference>
<keyword evidence="3" id="KW-0813">Transport</keyword>
<feature type="transmembrane region" description="Helical" evidence="8">
    <location>
        <begin position="177"/>
        <end position="198"/>
    </location>
</feature>
<organism evidence="9 10">
    <name type="scientific">Methylopila musalis</name>
    <dbReference type="NCBI Taxonomy" id="1134781"/>
    <lineage>
        <taxon>Bacteria</taxon>
        <taxon>Pseudomonadati</taxon>
        <taxon>Pseudomonadota</taxon>
        <taxon>Alphaproteobacteria</taxon>
        <taxon>Hyphomicrobiales</taxon>
        <taxon>Methylopilaceae</taxon>
        <taxon>Methylopila</taxon>
    </lineage>
</organism>
<keyword evidence="5 8" id="KW-0812">Transmembrane</keyword>
<evidence type="ECO:0000256" key="3">
    <source>
        <dbReference type="ARBA" id="ARBA00022448"/>
    </source>
</evidence>
<feature type="transmembrane region" description="Helical" evidence="8">
    <location>
        <begin position="101"/>
        <end position="122"/>
    </location>
</feature>
<dbReference type="Gene3D" id="1.10.3470.10">
    <property type="entry name" value="ABC transporter involved in vitamin B12 uptake, BtuC"/>
    <property type="match status" value="1"/>
</dbReference>
<feature type="transmembrane region" description="Helical" evidence="8">
    <location>
        <begin position="47"/>
        <end position="65"/>
    </location>
</feature>
<feature type="non-terminal residue" evidence="9">
    <location>
        <position position="216"/>
    </location>
</feature>
<evidence type="ECO:0000313" key="10">
    <source>
        <dbReference type="Proteomes" id="UP001597171"/>
    </source>
</evidence>
<reference evidence="10" key="1">
    <citation type="journal article" date="2019" name="Int. J. Syst. Evol. Microbiol.">
        <title>The Global Catalogue of Microorganisms (GCM) 10K type strain sequencing project: providing services to taxonomists for standard genome sequencing and annotation.</title>
        <authorList>
            <consortium name="The Broad Institute Genomics Platform"/>
            <consortium name="The Broad Institute Genome Sequencing Center for Infectious Disease"/>
            <person name="Wu L."/>
            <person name="Ma J."/>
        </authorList>
    </citation>
    <scope>NUCLEOTIDE SEQUENCE [LARGE SCALE GENOMIC DNA]</scope>
    <source>
        <strain evidence="10">CCUG 61696</strain>
    </source>
</reference>
<dbReference type="EMBL" id="JBHTMX010000426">
    <property type="protein sequence ID" value="MFD1333925.1"/>
    <property type="molecule type" value="Genomic_DNA"/>
</dbReference>
<evidence type="ECO:0000256" key="6">
    <source>
        <dbReference type="ARBA" id="ARBA00022989"/>
    </source>
</evidence>
<dbReference type="InterPro" id="IPR000522">
    <property type="entry name" value="ABC_transptr_permease_BtuC"/>
</dbReference>
<accession>A0ABW3ZDA9</accession>
<feature type="transmembrane region" description="Helical" evidence="8">
    <location>
        <begin position="77"/>
        <end position="95"/>
    </location>
</feature>
<name>A0ABW3ZDA9_9HYPH</name>
<dbReference type="PANTHER" id="PTHR30472">
    <property type="entry name" value="FERRIC ENTEROBACTIN TRANSPORT SYSTEM PERMEASE PROTEIN"/>
    <property type="match status" value="1"/>
</dbReference>
<dbReference type="Pfam" id="PF01032">
    <property type="entry name" value="FecCD"/>
    <property type="match status" value="1"/>
</dbReference>
<evidence type="ECO:0000256" key="8">
    <source>
        <dbReference type="SAM" id="Phobius"/>
    </source>
</evidence>
<dbReference type="SUPFAM" id="SSF81345">
    <property type="entry name" value="ABC transporter involved in vitamin B12 uptake, BtuC"/>
    <property type="match status" value="1"/>
</dbReference>
<dbReference type="InterPro" id="IPR037294">
    <property type="entry name" value="ABC_BtuC-like"/>
</dbReference>
<gene>
    <name evidence="9" type="ORF">ACFQ4O_18115</name>
</gene>
<keyword evidence="10" id="KW-1185">Reference proteome</keyword>
<sequence length="216" mass="21087">PARVLALMAGVALAALIAGLLIGRDQSGWTLFGDVSFGELLPFRAPRTLAAAAAGAMLAAAGVVLQRLTGNPLAGPEVLGVGAGAGVGLAVVYLTDGGASLGTQTLGSALGALAALAVLLALSGGRLGPERMLLAGAGISALCLAGLNAVIATGSRPAFALLAWMSGATDAIGPKEAVAACVTALLLIAPLALTLRWLEALQLGAVTARALGLRVR</sequence>
<comment type="similarity">
    <text evidence="2">Belongs to the binding-protein-dependent transport system permease family. FecCD subfamily.</text>
</comment>
<evidence type="ECO:0000256" key="2">
    <source>
        <dbReference type="ARBA" id="ARBA00007935"/>
    </source>
</evidence>
<feature type="non-terminal residue" evidence="9">
    <location>
        <position position="1"/>
    </location>
</feature>
<feature type="transmembrane region" description="Helical" evidence="8">
    <location>
        <begin position="134"/>
        <end position="165"/>
    </location>
</feature>
<keyword evidence="6 8" id="KW-1133">Transmembrane helix</keyword>
<evidence type="ECO:0000313" key="9">
    <source>
        <dbReference type="EMBL" id="MFD1333925.1"/>
    </source>
</evidence>
<proteinExistence type="inferred from homology"/>